<evidence type="ECO:0000259" key="7">
    <source>
        <dbReference type="Pfam" id="PF03600"/>
    </source>
</evidence>
<feature type="transmembrane region" description="Helical" evidence="6">
    <location>
        <begin position="31"/>
        <end position="48"/>
    </location>
</feature>
<feature type="transmembrane region" description="Helical" evidence="6">
    <location>
        <begin position="485"/>
        <end position="505"/>
    </location>
</feature>
<evidence type="ECO:0000313" key="8">
    <source>
        <dbReference type="RefSeq" id="XP_013169579.1"/>
    </source>
</evidence>
<dbReference type="Pfam" id="PF03600">
    <property type="entry name" value="CitMHS"/>
    <property type="match status" value="1"/>
</dbReference>
<reference evidence="8" key="1">
    <citation type="submission" date="2025-08" db="UniProtKB">
        <authorList>
            <consortium name="RefSeq"/>
        </authorList>
    </citation>
    <scope>IDENTIFICATION</scope>
</reference>
<dbReference type="GeneID" id="106119206"/>
<dbReference type="AlphaFoldDB" id="A0AAJ7EAP1"/>
<protein>
    <submittedName>
        <fullName evidence="8">Protein I'm not dead yet-like</fullName>
    </submittedName>
</protein>
<keyword evidence="4 6" id="KW-1133">Transmembrane helix</keyword>
<evidence type="ECO:0000256" key="6">
    <source>
        <dbReference type="SAM" id="Phobius"/>
    </source>
</evidence>
<dbReference type="RefSeq" id="XP_013169579.1">
    <property type="nucleotide sequence ID" value="XM_013314125.1"/>
</dbReference>
<feature type="transmembrane region" description="Helical" evidence="6">
    <location>
        <begin position="243"/>
        <end position="264"/>
    </location>
</feature>
<accession>A0AAJ7EAP1</accession>
<dbReference type="GO" id="GO:0005886">
    <property type="term" value="C:plasma membrane"/>
    <property type="evidence" value="ECO:0007669"/>
    <property type="project" value="TreeGrafter"/>
</dbReference>
<dbReference type="InterPro" id="IPR004680">
    <property type="entry name" value="Cit_transptr-like_dom"/>
</dbReference>
<evidence type="ECO:0000256" key="4">
    <source>
        <dbReference type="ARBA" id="ARBA00022989"/>
    </source>
</evidence>
<feature type="transmembrane region" description="Helical" evidence="6">
    <location>
        <begin position="96"/>
        <end position="119"/>
    </location>
</feature>
<dbReference type="Proteomes" id="UP000694872">
    <property type="component" value="Unplaced"/>
</dbReference>
<proteinExistence type="predicted"/>
<dbReference type="KEGG" id="pxu:106119206"/>
<dbReference type="PANTHER" id="PTHR10283:SF82">
    <property type="entry name" value="SOLUTE CARRIER FAMILY 13 MEMBER 2"/>
    <property type="match status" value="1"/>
</dbReference>
<keyword evidence="2" id="KW-0813">Transport</keyword>
<name>A0AAJ7EAP1_PAPXU</name>
<evidence type="ECO:0000256" key="2">
    <source>
        <dbReference type="ARBA" id="ARBA00022448"/>
    </source>
</evidence>
<dbReference type="PANTHER" id="PTHR10283">
    <property type="entry name" value="SOLUTE CARRIER FAMILY 13 MEMBER"/>
    <property type="match status" value="1"/>
</dbReference>
<keyword evidence="5 6" id="KW-0472">Membrane</keyword>
<feature type="transmembrane region" description="Helical" evidence="6">
    <location>
        <begin position="457"/>
        <end position="473"/>
    </location>
</feature>
<comment type="subcellular location">
    <subcellularLocation>
        <location evidence="1">Membrane</location>
        <topology evidence="1">Multi-pass membrane protein</topology>
    </subcellularLocation>
</comment>
<organism evidence="8">
    <name type="scientific">Papilio xuthus</name>
    <name type="common">Asian swallowtail butterfly</name>
    <dbReference type="NCBI Taxonomy" id="66420"/>
    <lineage>
        <taxon>Eukaryota</taxon>
        <taxon>Metazoa</taxon>
        <taxon>Ecdysozoa</taxon>
        <taxon>Arthropoda</taxon>
        <taxon>Hexapoda</taxon>
        <taxon>Insecta</taxon>
        <taxon>Pterygota</taxon>
        <taxon>Neoptera</taxon>
        <taxon>Endopterygota</taxon>
        <taxon>Lepidoptera</taxon>
        <taxon>Glossata</taxon>
        <taxon>Ditrysia</taxon>
        <taxon>Papilionoidea</taxon>
        <taxon>Papilionidae</taxon>
        <taxon>Papilioninae</taxon>
        <taxon>Papilio</taxon>
    </lineage>
</organism>
<keyword evidence="3 6" id="KW-0812">Transmembrane</keyword>
<feature type="transmembrane region" description="Helical" evidence="6">
    <location>
        <begin position="348"/>
        <end position="372"/>
    </location>
</feature>
<gene>
    <name evidence="8" type="primary">LOC106119206</name>
</gene>
<evidence type="ECO:0000256" key="3">
    <source>
        <dbReference type="ARBA" id="ARBA00022692"/>
    </source>
</evidence>
<feature type="transmembrane region" description="Helical" evidence="6">
    <location>
        <begin position="202"/>
        <end position="223"/>
    </location>
</feature>
<evidence type="ECO:0000256" key="1">
    <source>
        <dbReference type="ARBA" id="ARBA00004141"/>
    </source>
</evidence>
<feature type="transmembrane region" description="Helical" evidence="6">
    <location>
        <begin position="526"/>
        <end position="550"/>
    </location>
</feature>
<feature type="transmembrane region" description="Helical" evidence="6">
    <location>
        <begin position="60"/>
        <end position="84"/>
    </location>
</feature>
<feature type="transmembrane region" description="Helical" evidence="6">
    <location>
        <begin position="306"/>
        <end position="328"/>
    </location>
</feature>
<feature type="domain" description="Citrate transporter-like" evidence="7">
    <location>
        <begin position="67"/>
        <end position="482"/>
    </location>
</feature>
<feature type="transmembrane region" description="Helical" evidence="6">
    <location>
        <begin position="128"/>
        <end position="148"/>
    </location>
</feature>
<dbReference type="GO" id="GO:0022857">
    <property type="term" value="F:transmembrane transporter activity"/>
    <property type="evidence" value="ECO:0007669"/>
    <property type="project" value="TreeGrafter"/>
</dbReference>
<evidence type="ECO:0000256" key="5">
    <source>
        <dbReference type="ARBA" id="ARBA00023136"/>
    </source>
</evidence>
<sequence>MGGFLSWRRSTAQTPIVDNADRAKNVAYNNFRGIVGFFPPVLILPWFFELGKHDKTVILMWVCMLWMFFWQPSSIQACGLIPLFVLPMCGVVSSSVVVQCYFNDITALFIIGSMMHLLLNNSGVDRRIAIWFLCAGNTSQFSALRLVYKASMASFLLSAICNKFIVTSNIIDIMTVVLTSLQGKSRSTTDFKKLKHIMNNAIQTASSIGSICIIHASYATLFFRGIWFVSGPKGMEYPDIFNYLQYCCYAIPTALVMFLCNVFYHMALILRTTRAPFSDSDMAEVKKLLLEQKKVLPEKMGTHEKLTLIFATLAMLTFIFRWCVWLNMGWATFRREAVSPLIPGIKDATVAAIYIFILHLLPRTLGFMRFLTAKRKSQLTMKPESAIIFWRFVNKHTNYGYFFVLGAGVSLNIAVRNTDLCSAISAGSGKLLTDYVWCLSLLLVVFIAIFLANIMPGVASCCLFLPFVINMAVEPDAPVPWPKRVYIGALGVGVASSMTFMFPFLNTPAYFCNTTGKVPRGIMAKYSFPSVIICGIIIWLSLCYWAPIVWDPNGEGISPVPSPTGNNTTQLL</sequence>